<comment type="caution">
    <text evidence="1">The sequence shown here is derived from an EMBL/GenBank/DDBJ whole genome shotgun (WGS) entry which is preliminary data.</text>
</comment>
<dbReference type="EMBL" id="RBNJ01000701">
    <property type="protein sequence ID" value="RUS34166.1"/>
    <property type="molecule type" value="Genomic_DNA"/>
</dbReference>
<gene>
    <name evidence="1" type="ORF">BC938DRAFT_482181</name>
</gene>
<accession>A0A433QWN1</accession>
<reference evidence="1 2" key="1">
    <citation type="journal article" date="2018" name="New Phytol.">
        <title>Phylogenomics of Endogonaceae and evolution of mycorrhizas within Mucoromycota.</title>
        <authorList>
            <person name="Chang Y."/>
            <person name="Desiro A."/>
            <person name="Na H."/>
            <person name="Sandor L."/>
            <person name="Lipzen A."/>
            <person name="Clum A."/>
            <person name="Barry K."/>
            <person name="Grigoriev I.V."/>
            <person name="Martin F.M."/>
            <person name="Stajich J.E."/>
            <person name="Smith M.E."/>
            <person name="Bonito G."/>
            <person name="Spatafora J.W."/>
        </authorList>
    </citation>
    <scope>NUCLEOTIDE SEQUENCE [LARGE SCALE GENOMIC DNA]</scope>
    <source>
        <strain evidence="1 2">AD002</strain>
    </source>
</reference>
<evidence type="ECO:0000313" key="2">
    <source>
        <dbReference type="Proteomes" id="UP000274822"/>
    </source>
</evidence>
<proteinExistence type="predicted"/>
<keyword evidence="2" id="KW-1185">Reference proteome</keyword>
<name>A0A433QWN1_9FUNG</name>
<dbReference type="AlphaFoldDB" id="A0A433QWN1"/>
<organism evidence="1 2">
    <name type="scientific">Jimgerdemannia flammicorona</name>
    <dbReference type="NCBI Taxonomy" id="994334"/>
    <lineage>
        <taxon>Eukaryota</taxon>
        <taxon>Fungi</taxon>
        <taxon>Fungi incertae sedis</taxon>
        <taxon>Mucoromycota</taxon>
        <taxon>Mucoromycotina</taxon>
        <taxon>Endogonomycetes</taxon>
        <taxon>Endogonales</taxon>
        <taxon>Endogonaceae</taxon>
        <taxon>Jimgerdemannia</taxon>
    </lineage>
</organism>
<protein>
    <submittedName>
        <fullName evidence="1">Uncharacterized protein</fullName>
    </submittedName>
</protein>
<sequence>MYALMEALEEMAEKAFRPRREQGVGWIITGKPDQVFKEVALVTGGYAADFTEHSLLKHSPGPALFAHKHRPINSLPSTFDPSPPKEKTPPPMATTAQAAITKCPPRSGSRRSTSRRFRFTLWSRWPEGAQRVSKVPCREVLHGVGAHRRLRRIEWHCKHYTGTGLVRKFVNGEVLAKEIGINPKKHEEVYTMKSRPGRGKIPGARKFSGCRHHDGQFLCRVALKLPLISRSIQPPVNLFPFRCRRDVRYQPSWLLISPTLRCFGHVASNSASPIFTPDEQHASRAGTSCFPRLRPIVMSFDGQGGTPIISAGQAGLMRLPPPHPSRLLSLEVGWRVFHSRMSLSIILRVM</sequence>
<dbReference type="Proteomes" id="UP000274822">
    <property type="component" value="Unassembled WGS sequence"/>
</dbReference>
<evidence type="ECO:0000313" key="1">
    <source>
        <dbReference type="EMBL" id="RUS34166.1"/>
    </source>
</evidence>